<evidence type="ECO:0008006" key="3">
    <source>
        <dbReference type="Google" id="ProtNLM"/>
    </source>
</evidence>
<sequence length="77" mass="8427">MIASSPFSPWRALFFGCCSIRLPRDRAASAPYCCAVVLCLMKSDKPQTPSSGFGKLVLVKKVEREGTVTLLGCFRVQ</sequence>
<protein>
    <recommendedName>
        <fullName evidence="3">Secreted protein</fullName>
    </recommendedName>
</protein>
<accession>A0AAV8QD54</accession>
<reference evidence="1 2" key="1">
    <citation type="submission" date="2022-12" db="EMBL/GenBank/DDBJ databases">
        <title>Chromosome-scale assembly of the Ensete ventricosum genome.</title>
        <authorList>
            <person name="Dussert Y."/>
            <person name="Stocks J."/>
            <person name="Wendawek A."/>
            <person name="Woldeyes F."/>
            <person name="Nichols R.A."/>
            <person name="Borrell J.S."/>
        </authorList>
    </citation>
    <scope>NUCLEOTIDE SEQUENCE [LARGE SCALE GENOMIC DNA]</scope>
    <source>
        <strain evidence="2">cv. Maze</strain>
        <tissue evidence="1">Seeds</tissue>
    </source>
</reference>
<name>A0AAV8QD54_ENSVE</name>
<dbReference type="Proteomes" id="UP001222027">
    <property type="component" value="Unassembled WGS sequence"/>
</dbReference>
<organism evidence="1 2">
    <name type="scientific">Ensete ventricosum</name>
    <name type="common">Abyssinian banana</name>
    <name type="synonym">Musa ensete</name>
    <dbReference type="NCBI Taxonomy" id="4639"/>
    <lineage>
        <taxon>Eukaryota</taxon>
        <taxon>Viridiplantae</taxon>
        <taxon>Streptophyta</taxon>
        <taxon>Embryophyta</taxon>
        <taxon>Tracheophyta</taxon>
        <taxon>Spermatophyta</taxon>
        <taxon>Magnoliopsida</taxon>
        <taxon>Liliopsida</taxon>
        <taxon>Zingiberales</taxon>
        <taxon>Musaceae</taxon>
        <taxon>Ensete</taxon>
    </lineage>
</organism>
<evidence type="ECO:0000313" key="1">
    <source>
        <dbReference type="EMBL" id="KAJ8471144.1"/>
    </source>
</evidence>
<proteinExistence type="predicted"/>
<comment type="caution">
    <text evidence="1">The sequence shown here is derived from an EMBL/GenBank/DDBJ whole genome shotgun (WGS) entry which is preliminary data.</text>
</comment>
<evidence type="ECO:0000313" key="2">
    <source>
        <dbReference type="Proteomes" id="UP001222027"/>
    </source>
</evidence>
<dbReference type="EMBL" id="JAQQAF010000007">
    <property type="protein sequence ID" value="KAJ8471144.1"/>
    <property type="molecule type" value="Genomic_DNA"/>
</dbReference>
<dbReference type="AlphaFoldDB" id="A0AAV8QD54"/>
<keyword evidence="2" id="KW-1185">Reference proteome</keyword>
<gene>
    <name evidence="1" type="ORF">OPV22_025487</name>
</gene>